<comment type="subcellular location">
    <subcellularLocation>
        <location evidence="1">Nucleus</location>
        <location evidence="1">Nucleolus</location>
    </subcellularLocation>
</comment>
<dbReference type="GeneTree" id="ENSGT00940000157651"/>
<dbReference type="PROSITE" id="PS50082">
    <property type="entry name" value="WD_REPEATS_2"/>
    <property type="match status" value="9"/>
</dbReference>
<feature type="repeat" description="WD" evidence="5">
    <location>
        <begin position="484"/>
        <end position="516"/>
    </location>
</feature>
<dbReference type="PROSITE" id="PS00678">
    <property type="entry name" value="WD_REPEATS_1"/>
    <property type="match status" value="4"/>
</dbReference>
<dbReference type="PROSITE" id="PS50294">
    <property type="entry name" value="WD_REPEATS_REGION"/>
    <property type="match status" value="7"/>
</dbReference>
<keyword evidence="8" id="KW-1185">Reference proteome</keyword>
<evidence type="ECO:0000256" key="2">
    <source>
        <dbReference type="ARBA" id="ARBA00022574"/>
    </source>
</evidence>
<evidence type="ECO:0000313" key="8">
    <source>
        <dbReference type="Proteomes" id="UP000007754"/>
    </source>
</evidence>
<dbReference type="InterPro" id="IPR019775">
    <property type="entry name" value="WD40_repeat_CS"/>
</dbReference>
<dbReference type="Gene3D" id="2.130.10.10">
    <property type="entry name" value="YVTN repeat-like/Quinoprotein amine dehydrogenase"/>
    <property type="match status" value="4"/>
</dbReference>
<dbReference type="PRINTS" id="PR00320">
    <property type="entry name" value="GPROTEINBRPT"/>
</dbReference>
<feature type="repeat" description="WD" evidence="5">
    <location>
        <begin position="610"/>
        <end position="642"/>
    </location>
</feature>
<dbReference type="CDD" id="cd00200">
    <property type="entry name" value="WD40"/>
    <property type="match status" value="2"/>
</dbReference>
<evidence type="ECO:0000256" key="3">
    <source>
        <dbReference type="ARBA" id="ARBA00022737"/>
    </source>
</evidence>
<reference evidence="7 8" key="1">
    <citation type="journal article" date="2010" name="Nature">
        <title>The genome of a songbird.</title>
        <authorList>
            <person name="Warren W.C."/>
            <person name="Clayton D.F."/>
            <person name="Ellegren H."/>
            <person name="Arnold A.P."/>
            <person name="Hillier L.W."/>
            <person name="Kunstner A."/>
            <person name="Searle S."/>
            <person name="White S."/>
            <person name="Vilella A.J."/>
            <person name="Fairley S."/>
            <person name="Heger A."/>
            <person name="Kong L."/>
            <person name="Ponting C.P."/>
            <person name="Jarvis E.D."/>
            <person name="Mello C.V."/>
            <person name="Minx P."/>
            <person name="Lovell P."/>
            <person name="Velho T.A."/>
            <person name="Ferris M."/>
            <person name="Balakrishnan C.N."/>
            <person name="Sinha S."/>
            <person name="Blatti C."/>
            <person name="London S.E."/>
            <person name="Li Y."/>
            <person name="Lin Y.C."/>
            <person name="George J."/>
            <person name="Sweedler J."/>
            <person name="Southey B."/>
            <person name="Gunaratne P."/>
            <person name="Watson M."/>
            <person name="Nam K."/>
            <person name="Backstrom N."/>
            <person name="Smeds L."/>
            <person name="Nabholz B."/>
            <person name="Itoh Y."/>
            <person name="Whitney O."/>
            <person name="Pfenning A.R."/>
            <person name="Howard J."/>
            <person name="Volker M."/>
            <person name="Skinner B.M."/>
            <person name="Griffin D.K."/>
            <person name="Ye L."/>
            <person name="McLaren W.M."/>
            <person name="Flicek P."/>
            <person name="Quesada V."/>
            <person name="Velasco G."/>
            <person name="Lopez-Otin C."/>
            <person name="Puente X.S."/>
            <person name="Olender T."/>
            <person name="Lancet D."/>
            <person name="Smit A.F."/>
            <person name="Hubley R."/>
            <person name="Konkel M.K."/>
            <person name="Walker J.A."/>
            <person name="Batzer M.A."/>
            <person name="Gu W."/>
            <person name="Pollock D.D."/>
            <person name="Chen L."/>
            <person name="Cheng Z."/>
            <person name="Eichler E.E."/>
            <person name="Stapley J."/>
            <person name="Slate J."/>
            <person name="Ekblom R."/>
            <person name="Birkhead T."/>
            <person name="Burke T."/>
            <person name="Burt D."/>
            <person name="Scharff C."/>
            <person name="Adam I."/>
            <person name="Richard H."/>
            <person name="Sultan M."/>
            <person name="Soldatov A."/>
            <person name="Lehrach H."/>
            <person name="Edwards S.V."/>
            <person name="Yang S.P."/>
            <person name="Li X."/>
            <person name="Graves T."/>
            <person name="Fulton L."/>
            <person name="Nelson J."/>
            <person name="Chinwalla A."/>
            <person name="Hou S."/>
            <person name="Mardis E.R."/>
            <person name="Wilson R.K."/>
        </authorList>
    </citation>
    <scope>NUCLEOTIDE SEQUENCE [LARGE SCALE GENOMIC DNA]</scope>
</reference>
<dbReference type="InterPro" id="IPR015943">
    <property type="entry name" value="WD40/YVTN_repeat-like_dom_sf"/>
</dbReference>
<evidence type="ECO:0000256" key="5">
    <source>
        <dbReference type="PROSITE-ProRule" id="PRU00221"/>
    </source>
</evidence>
<evidence type="ECO:0000256" key="1">
    <source>
        <dbReference type="ARBA" id="ARBA00004604"/>
    </source>
</evidence>
<dbReference type="OMA" id="HISAVCF"/>
<dbReference type="FunFam" id="2.130.10.10:FF:002453">
    <property type="entry name" value="Transducin beta like 3"/>
    <property type="match status" value="1"/>
</dbReference>
<gene>
    <name evidence="7" type="primary">TBL3</name>
</gene>
<feature type="repeat" description="WD" evidence="5">
    <location>
        <begin position="425"/>
        <end position="467"/>
    </location>
</feature>
<name>A0A674GKI3_TAEGU</name>
<feature type="repeat" description="WD" evidence="5">
    <location>
        <begin position="380"/>
        <end position="413"/>
    </location>
</feature>
<feature type="repeat" description="WD" evidence="5">
    <location>
        <begin position="150"/>
        <end position="193"/>
    </location>
</feature>
<dbReference type="GO" id="GO:0034511">
    <property type="term" value="F:U3 snoRNA binding"/>
    <property type="evidence" value="ECO:0007669"/>
    <property type="project" value="TreeGrafter"/>
</dbReference>
<organism evidence="7 8">
    <name type="scientific">Taeniopygia guttata</name>
    <name type="common">Zebra finch</name>
    <name type="synonym">Poephila guttata</name>
    <dbReference type="NCBI Taxonomy" id="59729"/>
    <lineage>
        <taxon>Eukaryota</taxon>
        <taxon>Metazoa</taxon>
        <taxon>Chordata</taxon>
        <taxon>Craniata</taxon>
        <taxon>Vertebrata</taxon>
        <taxon>Euteleostomi</taxon>
        <taxon>Archelosauria</taxon>
        <taxon>Archosauria</taxon>
        <taxon>Dinosauria</taxon>
        <taxon>Saurischia</taxon>
        <taxon>Theropoda</taxon>
        <taxon>Coelurosauria</taxon>
        <taxon>Aves</taxon>
        <taxon>Neognathae</taxon>
        <taxon>Neoaves</taxon>
        <taxon>Telluraves</taxon>
        <taxon>Australaves</taxon>
        <taxon>Passeriformes</taxon>
        <taxon>Passeroidea</taxon>
        <taxon>Estrildidae</taxon>
        <taxon>Estrildinae</taxon>
        <taxon>Taeniopygia</taxon>
    </lineage>
</organism>
<dbReference type="InterPro" id="IPR036322">
    <property type="entry name" value="WD40_repeat_dom_sf"/>
</dbReference>
<keyword evidence="2 5" id="KW-0853">WD repeat</keyword>
<dbReference type="GO" id="GO:0032040">
    <property type="term" value="C:small-subunit processome"/>
    <property type="evidence" value="ECO:0007669"/>
    <property type="project" value="InterPro"/>
</dbReference>
<sequence length="923" mass="101420">MADTDPAAAVPVRFKSNYAATRKIEPFYKGGRIQISRDGKFMFCPCGSKVNVVDVETGALLHSLQQEEEEDVTAFVLSPDDEVLVTGSRALLLRRWHWREPSCGRTWRAVHTAPVATMAFDPTATLLATGGCDSTIKIWDMTKHYCTHNLKGSSGVVHLVEFHPDLSRLQLFSSCIDYKIRIWDLSSSKCLAVLEGHFSAVTSLAFADGNSLLSSGRDKICMVWDLETRQSKRTIPVYETVEAAVLLPEKGDFSQLGVKKQGLHFVTAGSKGVLRVWDVATAACVHSQAVPFTLREEPSEHSLSQCQFVPARNEILTVSVEHNIVFYDAHSLQLRKQLTGYNEEVLDVKFLGPGDSHIVVATNSPQLKVFELATSHCQILYGHTETILALDVFRKGLMFVTCAKDRSMRVWRMGKAGRVTCVAQGLGHAHGVGAVACSRLKESFVVTSSQDCTIKIWNIPESLTSKAKAALISSPEPLHARVTERGHDKDINSVAVSPNDKLLATGSQDRLAKLWSCSDCSLLGVFSGHKRGIWCVQFSPVDQVLATSSADGTLKLWGLRDFSCLKTFEGHDASVLKIIFVSRGAQLLSSGSDGLLKLWTIKTNECVKTLDGHEDKIWGLHSNKKDDMVVTASSDSCITLWQDVTEIEEKEAQAKQEEQIMKEQELSNLLHEKRYLKALGLAISLDRPHTVLTVVKAILREPEGRRHLEENIVRLRRDQKEAVLAFLVTWNTNSRNCHEAQAVMETLLKHEAPDSLLQFSGIKSAVESLLPYTGEALWGQAWAGGADLERDHGVGWGGRGRSVNAALPWQGHLPPSQAAPSPVQPVLGHSRDQPQLLWAPCARAAHPPREQFLIPNIPSIAALWQWEPFPVSCPSIPCPQSLCSSPGAPLGLEVSLERSLLQAGHSQPGCTGQGRVLLPPPCP</sequence>
<reference evidence="7" key="2">
    <citation type="submission" date="2025-08" db="UniProtKB">
        <authorList>
            <consortium name="Ensembl"/>
        </authorList>
    </citation>
    <scope>IDENTIFICATION</scope>
</reference>
<dbReference type="PANTHER" id="PTHR19854:SF15">
    <property type="entry name" value="TRANSDUCIN BETA-LIKE PROTEIN 3"/>
    <property type="match status" value="1"/>
</dbReference>
<feature type="repeat" description="WD" evidence="5">
    <location>
        <begin position="108"/>
        <end position="149"/>
    </location>
</feature>
<dbReference type="GO" id="GO:0030686">
    <property type="term" value="C:90S preribosome"/>
    <property type="evidence" value="ECO:0007669"/>
    <property type="project" value="TreeGrafter"/>
</dbReference>
<evidence type="ECO:0000256" key="4">
    <source>
        <dbReference type="ARBA" id="ARBA00023242"/>
    </source>
</evidence>
<feature type="domain" description="U3 small nucleolar RNA-associated protein 13 C-terminal" evidence="6">
    <location>
        <begin position="663"/>
        <end position="773"/>
    </location>
</feature>
<dbReference type="InterPro" id="IPR020472">
    <property type="entry name" value="WD40_PAC1"/>
</dbReference>
<keyword evidence="4" id="KW-0539">Nucleus</keyword>
<dbReference type="FunFam" id="2.130.10.10:FF:000230">
    <property type="entry name" value="Transducin beta-like protein 3"/>
    <property type="match status" value="1"/>
</dbReference>
<feature type="repeat" description="WD" evidence="5">
    <location>
        <begin position="526"/>
        <end position="567"/>
    </location>
</feature>
<dbReference type="SUPFAM" id="SSF50978">
    <property type="entry name" value="WD40 repeat-like"/>
    <property type="match status" value="2"/>
</dbReference>
<dbReference type="PANTHER" id="PTHR19854">
    <property type="entry name" value="TRANSDUCIN BETA-LIKE 3"/>
    <property type="match status" value="1"/>
</dbReference>
<dbReference type="InParanoid" id="A0A674GKI3"/>
<dbReference type="GO" id="GO:0000472">
    <property type="term" value="P:endonucleolytic cleavage to generate mature 5'-end of SSU-rRNA from (SSU-rRNA, 5.8S rRNA, LSU-rRNA)"/>
    <property type="evidence" value="ECO:0007669"/>
    <property type="project" value="TreeGrafter"/>
</dbReference>
<feature type="repeat" description="WD" evidence="5">
    <location>
        <begin position="194"/>
        <end position="234"/>
    </location>
</feature>
<protein>
    <submittedName>
        <fullName evidence="7">Transducin beta like 3</fullName>
    </submittedName>
</protein>
<keyword evidence="3" id="KW-0677">Repeat</keyword>
<dbReference type="SMART" id="SM00320">
    <property type="entry name" value="WD40"/>
    <property type="match status" value="13"/>
</dbReference>
<evidence type="ECO:0000313" key="7">
    <source>
        <dbReference type="Ensembl" id="ENSTGUP00000022892.1"/>
    </source>
</evidence>
<feature type="repeat" description="WD" evidence="5">
    <location>
        <begin position="568"/>
        <end position="609"/>
    </location>
</feature>
<dbReference type="Proteomes" id="UP000007754">
    <property type="component" value="Chromosome 14"/>
</dbReference>
<dbReference type="AlphaFoldDB" id="A0A674GKI3"/>
<dbReference type="Pfam" id="PF00400">
    <property type="entry name" value="WD40"/>
    <property type="match status" value="9"/>
</dbReference>
<dbReference type="InterPro" id="IPR001680">
    <property type="entry name" value="WD40_rpt"/>
</dbReference>
<reference evidence="7" key="3">
    <citation type="submission" date="2025-09" db="UniProtKB">
        <authorList>
            <consortium name="Ensembl"/>
        </authorList>
    </citation>
    <scope>IDENTIFICATION</scope>
</reference>
<dbReference type="InterPro" id="IPR013934">
    <property type="entry name" value="Utp13_C"/>
</dbReference>
<dbReference type="GO" id="GO:0000480">
    <property type="term" value="P:endonucleolytic cleavage in 5'-ETS of tricistronic rRNA transcript (SSU-rRNA, 5.8S rRNA, LSU-rRNA)"/>
    <property type="evidence" value="ECO:0007669"/>
    <property type="project" value="TreeGrafter"/>
</dbReference>
<dbReference type="Ensembl" id="ENSTGUT00000037974.1">
    <property type="protein sequence ID" value="ENSTGUP00000022892.1"/>
    <property type="gene ID" value="ENSTGUG00000023211.1"/>
</dbReference>
<evidence type="ECO:0000259" key="6">
    <source>
        <dbReference type="Pfam" id="PF08625"/>
    </source>
</evidence>
<proteinExistence type="predicted"/>
<accession>A0A674GKI3</accession>
<dbReference type="Pfam" id="PF08625">
    <property type="entry name" value="Utp13"/>
    <property type="match status" value="1"/>
</dbReference>